<dbReference type="RefSeq" id="WP_149090647.1">
    <property type="nucleotide sequence ID" value="NZ_VKKY01000002.1"/>
</dbReference>
<dbReference type="EMBL" id="VKKY01000002">
    <property type="protein sequence ID" value="KAA3437584.1"/>
    <property type="molecule type" value="Genomic_DNA"/>
</dbReference>
<proteinExistence type="predicted"/>
<protein>
    <submittedName>
        <fullName evidence="2">Glycosyltransferase family 2 protein</fullName>
    </submittedName>
</protein>
<dbReference type="AlphaFoldDB" id="A0A5B6TDX6"/>
<dbReference type="PANTHER" id="PTHR43685">
    <property type="entry name" value="GLYCOSYLTRANSFERASE"/>
    <property type="match status" value="1"/>
</dbReference>
<dbReference type="InterPro" id="IPR029044">
    <property type="entry name" value="Nucleotide-diphossugar_trans"/>
</dbReference>
<gene>
    <name evidence="2" type="ORF">FOA19_09725</name>
</gene>
<dbReference type="Proteomes" id="UP000324133">
    <property type="component" value="Unassembled WGS sequence"/>
</dbReference>
<evidence type="ECO:0000313" key="3">
    <source>
        <dbReference type="Proteomes" id="UP000324133"/>
    </source>
</evidence>
<evidence type="ECO:0000313" key="2">
    <source>
        <dbReference type="EMBL" id="KAA3437584.1"/>
    </source>
</evidence>
<dbReference type="PANTHER" id="PTHR43685:SF2">
    <property type="entry name" value="GLYCOSYLTRANSFERASE 2-LIKE DOMAIN-CONTAINING PROTEIN"/>
    <property type="match status" value="1"/>
</dbReference>
<reference evidence="2 3" key="1">
    <citation type="submission" date="2019-07" db="EMBL/GenBank/DDBJ databases">
        <title>Rufibacter sp. nov., isolated from lake sediment.</title>
        <authorList>
            <person name="Qu J.-H."/>
        </authorList>
    </citation>
    <scope>NUCLEOTIDE SEQUENCE [LARGE SCALE GENOMIC DNA]</scope>
    <source>
        <strain evidence="2 3">NBS58-1</strain>
    </source>
</reference>
<sequence>MQPLVSIVLPTYNGQEFIKKAVESCLAQTYSNIELIIVNDCSNDGTISIIESYFHKDSRIKVVTNQVNHKLPKSLNIGFSVAKGDYFTWISDDNIFGEKAIETLVGYLDRNDRVDIIYSSYHYIDSKGKKIDSFGAMPEELVFKCSPGACFLYKREVHEELDGYDEHRFRMEDMDFWLRAATRFTFKYIDNKDLYYYRKHQNNLTSGIFSNQDLYLEYRNNHLASFKYFFKNGLDCEMTNDELVLHLELYFEDISINKNWDFSISDKVVAYIEYLDKLKELAWNRIGFDESKVKEVIKNKKDKVVKLVINDLFFENQILHDKKLHLANQFNKPISWYYKEYEVLPAWYKKVGHIIKVLQGNRPWKSLMSNQGV</sequence>
<name>A0A5B6TDX6_9BACT</name>
<dbReference type="InterPro" id="IPR050834">
    <property type="entry name" value="Glycosyltransf_2"/>
</dbReference>
<dbReference type="SUPFAM" id="SSF53448">
    <property type="entry name" value="Nucleotide-diphospho-sugar transferases"/>
    <property type="match status" value="1"/>
</dbReference>
<feature type="domain" description="Glycosyltransferase 2-like" evidence="1">
    <location>
        <begin position="6"/>
        <end position="131"/>
    </location>
</feature>
<dbReference type="OrthoDB" id="9815829at2"/>
<dbReference type="Pfam" id="PF00535">
    <property type="entry name" value="Glycos_transf_2"/>
    <property type="match status" value="1"/>
</dbReference>
<accession>A0A5B6TDX6</accession>
<keyword evidence="3" id="KW-1185">Reference proteome</keyword>
<keyword evidence="2" id="KW-0808">Transferase</keyword>
<comment type="caution">
    <text evidence="2">The sequence shown here is derived from an EMBL/GenBank/DDBJ whole genome shotgun (WGS) entry which is preliminary data.</text>
</comment>
<dbReference type="Gene3D" id="3.90.550.10">
    <property type="entry name" value="Spore Coat Polysaccharide Biosynthesis Protein SpsA, Chain A"/>
    <property type="match status" value="1"/>
</dbReference>
<organism evidence="2 3">
    <name type="scientific">Rufibacter hautae</name>
    <dbReference type="NCBI Taxonomy" id="2595005"/>
    <lineage>
        <taxon>Bacteria</taxon>
        <taxon>Pseudomonadati</taxon>
        <taxon>Bacteroidota</taxon>
        <taxon>Cytophagia</taxon>
        <taxon>Cytophagales</taxon>
        <taxon>Hymenobacteraceae</taxon>
        <taxon>Rufibacter</taxon>
    </lineage>
</organism>
<dbReference type="GO" id="GO:0016740">
    <property type="term" value="F:transferase activity"/>
    <property type="evidence" value="ECO:0007669"/>
    <property type="project" value="UniProtKB-KW"/>
</dbReference>
<dbReference type="CDD" id="cd00761">
    <property type="entry name" value="Glyco_tranf_GTA_type"/>
    <property type="match status" value="1"/>
</dbReference>
<dbReference type="InterPro" id="IPR001173">
    <property type="entry name" value="Glyco_trans_2-like"/>
</dbReference>
<evidence type="ECO:0000259" key="1">
    <source>
        <dbReference type="Pfam" id="PF00535"/>
    </source>
</evidence>